<name>A0ABV6ZRZ7_9HYPH</name>
<sequence length="72" mass="8126">MAILKAFALSDLIECRQISLRTANHPIMLEQGIVGYTSILEIQRTIKVWIELVGNPPFLAAMDQEMLSRRIG</sequence>
<gene>
    <name evidence="1" type="ORF">ACETRX_35680</name>
</gene>
<dbReference type="RefSeq" id="WP_394315547.1">
    <property type="nucleotide sequence ID" value="NZ_JBHGPK010000056.1"/>
</dbReference>
<reference evidence="1 2" key="1">
    <citation type="submission" date="2024-09" db="EMBL/GenBank/DDBJ databases">
        <title>Description of Labrys sedimenti sp. nov., isolated from a diclofenac-degrading enrichment culture, and genome-based reclassification of Labrys portucalensis as a later heterotypic synonym of Labrys neptuniae.</title>
        <authorList>
            <person name="Tancsics A."/>
            <person name="Csepanyi A."/>
        </authorList>
    </citation>
    <scope>NUCLEOTIDE SEQUENCE [LARGE SCALE GENOMIC DNA]</scope>
    <source>
        <strain evidence="1 2">LMG 23412</strain>
    </source>
</reference>
<proteinExistence type="predicted"/>
<dbReference type="EMBL" id="JBHGPK010000056">
    <property type="protein sequence ID" value="MFC2254959.1"/>
    <property type="molecule type" value="Genomic_DNA"/>
</dbReference>
<dbReference type="Proteomes" id="UP001595190">
    <property type="component" value="Unassembled WGS sequence"/>
</dbReference>
<accession>A0ABV6ZRZ7</accession>
<protein>
    <submittedName>
        <fullName evidence="1">Uncharacterized protein</fullName>
    </submittedName>
</protein>
<organism evidence="1 2">
    <name type="scientific">Labrys neptuniae</name>
    <dbReference type="NCBI Taxonomy" id="376174"/>
    <lineage>
        <taxon>Bacteria</taxon>
        <taxon>Pseudomonadati</taxon>
        <taxon>Pseudomonadota</taxon>
        <taxon>Alphaproteobacteria</taxon>
        <taxon>Hyphomicrobiales</taxon>
        <taxon>Xanthobacteraceae</taxon>
        <taxon>Labrys</taxon>
    </lineage>
</organism>
<evidence type="ECO:0000313" key="2">
    <source>
        <dbReference type="Proteomes" id="UP001595190"/>
    </source>
</evidence>
<evidence type="ECO:0000313" key="1">
    <source>
        <dbReference type="EMBL" id="MFC2254959.1"/>
    </source>
</evidence>
<comment type="caution">
    <text evidence="1">The sequence shown here is derived from an EMBL/GenBank/DDBJ whole genome shotgun (WGS) entry which is preliminary data.</text>
</comment>